<proteinExistence type="predicted"/>
<organism evidence="1">
    <name type="scientific">Siphoviridae sp. ctmpG14</name>
    <dbReference type="NCBI Taxonomy" id="2825654"/>
    <lineage>
        <taxon>Viruses</taxon>
        <taxon>Duplodnaviria</taxon>
        <taxon>Heunggongvirae</taxon>
        <taxon>Uroviricota</taxon>
        <taxon>Caudoviricetes</taxon>
    </lineage>
</organism>
<protein>
    <submittedName>
        <fullName evidence="1">Uncharacterized protein</fullName>
    </submittedName>
</protein>
<sequence length="51" mass="6052">MPYKASTSQKRSKRFLRGFLLSDGKLTHRTLKSRSEARYRGFRSGLSLYRR</sequence>
<name>A0A8S5PAL6_9CAUD</name>
<reference evidence="1" key="1">
    <citation type="journal article" date="2021" name="Proc. Natl. Acad. Sci. U.S.A.">
        <title>A Catalog of Tens of Thousands of Viruses from Human Metagenomes Reveals Hidden Associations with Chronic Diseases.</title>
        <authorList>
            <person name="Tisza M.J."/>
            <person name="Buck C.B."/>
        </authorList>
    </citation>
    <scope>NUCLEOTIDE SEQUENCE</scope>
    <source>
        <strain evidence="1">CtmpG14</strain>
    </source>
</reference>
<evidence type="ECO:0000313" key="1">
    <source>
        <dbReference type="EMBL" id="DAE04215.1"/>
    </source>
</evidence>
<dbReference type="EMBL" id="BK015384">
    <property type="protein sequence ID" value="DAE04215.1"/>
    <property type="molecule type" value="Genomic_DNA"/>
</dbReference>
<accession>A0A8S5PAL6</accession>